<evidence type="ECO:0000259" key="2">
    <source>
        <dbReference type="Pfam" id="PF26107"/>
    </source>
</evidence>
<reference evidence="4 5" key="1">
    <citation type="submission" date="2023-03" db="EMBL/GenBank/DDBJ databases">
        <title>Thalassotalea loyana LMG 22536T draft genome sequence.</title>
        <authorList>
            <person name="Sawabe T."/>
        </authorList>
    </citation>
    <scope>NUCLEOTIDE SEQUENCE [LARGE SCALE GENOMIC DNA]</scope>
    <source>
        <strain evidence="4 5">LMG 22536</strain>
    </source>
</reference>
<accession>A0ABQ6HHN6</accession>
<organism evidence="4 5">
    <name type="scientific">Thalassotalea loyana</name>
    <dbReference type="NCBI Taxonomy" id="280483"/>
    <lineage>
        <taxon>Bacteria</taxon>
        <taxon>Pseudomonadati</taxon>
        <taxon>Pseudomonadota</taxon>
        <taxon>Gammaproteobacteria</taxon>
        <taxon>Alteromonadales</taxon>
        <taxon>Colwelliaceae</taxon>
        <taxon>Thalassotalea</taxon>
    </lineage>
</organism>
<dbReference type="PROSITE" id="PS52050">
    <property type="entry name" value="WYL"/>
    <property type="match status" value="1"/>
</dbReference>
<keyword evidence="5" id="KW-1185">Reference proteome</keyword>
<dbReference type="Proteomes" id="UP001157134">
    <property type="component" value="Unassembled WGS sequence"/>
</dbReference>
<dbReference type="InterPro" id="IPR059020">
    <property type="entry name" value="CapW_CTD"/>
</dbReference>
<dbReference type="PIRSF" id="PIRSF015558">
    <property type="entry name" value="Txn_reg_DeoR_prd"/>
    <property type="match status" value="1"/>
</dbReference>
<gene>
    <name evidence="4" type="ORF">tloyanaT_32570</name>
</gene>
<evidence type="ECO:0000313" key="4">
    <source>
        <dbReference type="EMBL" id="GLX87004.1"/>
    </source>
</evidence>
<dbReference type="PANTHER" id="PTHR34580">
    <property type="match status" value="1"/>
</dbReference>
<proteinExistence type="predicted"/>
<dbReference type="Pfam" id="PF26109">
    <property type="entry name" value="WHD_BrxR"/>
    <property type="match status" value="1"/>
</dbReference>
<dbReference type="RefSeq" id="WP_284300612.1">
    <property type="nucleotide sequence ID" value="NZ_BSSV01000008.1"/>
</dbReference>
<protein>
    <submittedName>
        <fullName evidence="4">WYL domain-containing protein</fullName>
    </submittedName>
</protein>
<feature type="domain" description="WYL" evidence="1">
    <location>
        <begin position="131"/>
        <end position="197"/>
    </location>
</feature>
<evidence type="ECO:0000259" key="3">
    <source>
        <dbReference type="Pfam" id="PF26109"/>
    </source>
</evidence>
<dbReference type="InterPro" id="IPR026881">
    <property type="entry name" value="WYL_dom"/>
</dbReference>
<dbReference type="EMBL" id="BSSV01000008">
    <property type="protein sequence ID" value="GLX87004.1"/>
    <property type="molecule type" value="Genomic_DNA"/>
</dbReference>
<evidence type="ECO:0000259" key="1">
    <source>
        <dbReference type="Pfam" id="PF13280"/>
    </source>
</evidence>
<feature type="domain" description="DNA-binding transcriptional repressor CapW winged helix-turn-helix" evidence="3">
    <location>
        <begin position="21"/>
        <end position="90"/>
    </location>
</feature>
<name>A0ABQ6HHN6_9GAMM</name>
<dbReference type="Pfam" id="PF13280">
    <property type="entry name" value="WYL"/>
    <property type="match status" value="1"/>
</dbReference>
<dbReference type="PANTHER" id="PTHR34580:SF3">
    <property type="entry name" value="PROTEIN PAFB"/>
    <property type="match status" value="1"/>
</dbReference>
<dbReference type="InterPro" id="IPR051534">
    <property type="entry name" value="CBASS_pafABC_assoc_protein"/>
</dbReference>
<evidence type="ECO:0000313" key="5">
    <source>
        <dbReference type="Proteomes" id="UP001157134"/>
    </source>
</evidence>
<dbReference type="InterPro" id="IPR059019">
    <property type="entry name" value="WHD_CapW"/>
</dbReference>
<sequence>MSNISERHKNSKEVDKLTFAQKQRLSFIDFSLLFKGSINRKELTEKFEMGMANATRDLALYRELVPENIDFDAKDRSYLQAKTFSPLFNYNSKQTLAKLTNKISDGFDGVLEIAFPVDAPHQLNVPDIFIVAKIVQAILKGKAISIIYTSLSSGSKAREIVPHTIVDNGLRWHVRGFDRKSGSFRDFVITRISKVTIKDNEVESFEEEINDHQWVRMMDLSIVPHPNNVQYPQAIMMDYGMENGVLELKVRAALVGYLLRRWNIDCSKDAELQGGEYQLWLKNRITLYGAENLILAPGFDEKDLGH</sequence>
<feature type="domain" description="DNA-binding transcriptional repressor CapW C-terminal dimerisation" evidence="2">
    <location>
        <begin position="217"/>
        <end position="284"/>
    </location>
</feature>
<dbReference type="InterPro" id="IPR016634">
    <property type="entry name" value="CapW-like"/>
</dbReference>
<dbReference type="Pfam" id="PF26107">
    <property type="entry name" value="BrxR_CTD"/>
    <property type="match status" value="1"/>
</dbReference>
<comment type="caution">
    <text evidence="4">The sequence shown here is derived from an EMBL/GenBank/DDBJ whole genome shotgun (WGS) entry which is preliminary data.</text>
</comment>